<keyword evidence="9" id="KW-0547">Nucleotide-binding</keyword>
<evidence type="ECO:0000256" key="9">
    <source>
        <dbReference type="ARBA" id="ARBA00022741"/>
    </source>
</evidence>
<feature type="transmembrane region" description="Helical" evidence="15">
    <location>
        <begin position="140"/>
        <end position="157"/>
    </location>
</feature>
<dbReference type="PANTHER" id="PTHR41523">
    <property type="entry name" value="TWO-COMPONENT SYSTEM SENSOR PROTEIN"/>
    <property type="match status" value="1"/>
</dbReference>
<evidence type="ECO:0000256" key="3">
    <source>
        <dbReference type="ARBA" id="ARBA00021740"/>
    </source>
</evidence>
<dbReference type="InterPro" id="IPR011102">
    <property type="entry name" value="Sig_transdc_His_kinase_HWE"/>
</dbReference>
<keyword evidence="15" id="KW-0812">Transmembrane</keyword>
<evidence type="ECO:0000256" key="12">
    <source>
        <dbReference type="ARBA" id="ARBA00023026"/>
    </source>
</evidence>
<proteinExistence type="predicted"/>
<dbReference type="Pfam" id="PF07536">
    <property type="entry name" value="HWE_HK"/>
    <property type="match status" value="1"/>
</dbReference>
<evidence type="ECO:0000313" key="17">
    <source>
        <dbReference type="EMBL" id="RAI30781.1"/>
    </source>
</evidence>
<evidence type="ECO:0000256" key="1">
    <source>
        <dbReference type="ARBA" id="ARBA00000085"/>
    </source>
</evidence>
<gene>
    <name evidence="17" type="ORF">CH338_27030</name>
</gene>
<feature type="coiled-coil region" evidence="13">
    <location>
        <begin position="238"/>
        <end position="272"/>
    </location>
</feature>
<keyword evidence="7" id="KW-0808">Transferase</keyword>
<keyword evidence="4" id="KW-0597">Phosphoprotein</keyword>
<keyword evidence="13" id="KW-0175">Coiled coil</keyword>
<dbReference type="InterPro" id="IPR035965">
    <property type="entry name" value="PAS-like_dom_sf"/>
</dbReference>
<evidence type="ECO:0000256" key="13">
    <source>
        <dbReference type="SAM" id="Coils"/>
    </source>
</evidence>
<feature type="domain" description="PAC" evidence="16">
    <location>
        <begin position="474"/>
        <end position="525"/>
    </location>
</feature>
<dbReference type="GO" id="GO:0004673">
    <property type="term" value="F:protein histidine kinase activity"/>
    <property type="evidence" value="ECO:0007669"/>
    <property type="project" value="UniProtKB-EC"/>
</dbReference>
<keyword evidence="6" id="KW-0288">FMN</keyword>
<evidence type="ECO:0000259" key="16">
    <source>
        <dbReference type="PROSITE" id="PS50113"/>
    </source>
</evidence>
<comment type="catalytic activity">
    <reaction evidence="1">
        <text>ATP + protein L-histidine = ADP + protein N-phospho-L-histidine.</text>
        <dbReference type="EC" id="2.7.13.3"/>
    </reaction>
</comment>
<dbReference type="Gene3D" id="3.30.565.10">
    <property type="entry name" value="Histidine kinase-like ATPase, C-terminal domain"/>
    <property type="match status" value="1"/>
</dbReference>
<evidence type="ECO:0000256" key="2">
    <source>
        <dbReference type="ARBA" id="ARBA00012438"/>
    </source>
</evidence>
<dbReference type="InterPro" id="IPR013656">
    <property type="entry name" value="PAS_4"/>
</dbReference>
<dbReference type="GO" id="GO:0005524">
    <property type="term" value="F:ATP binding"/>
    <property type="evidence" value="ECO:0007669"/>
    <property type="project" value="UniProtKB-KW"/>
</dbReference>
<feature type="transmembrane region" description="Helical" evidence="15">
    <location>
        <begin position="198"/>
        <end position="222"/>
    </location>
</feature>
<dbReference type="CDD" id="cd00130">
    <property type="entry name" value="PAS"/>
    <property type="match status" value="1"/>
</dbReference>
<dbReference type="InterPro" id="IPR058544">
    <property type="entry name" value="ETR1_N"/>
</dbReference>
<dbReference type="Pfam" id="PF08448">
    <property type="entry name" value="PAS_4"/>
    <property type="match status" value="2"/>
</dbReference>
<evidence type="ECO:0000313" key="18">
    <source>
        <dbReference type="Proteomes" id="UP000248863"/>
    </source>
</evidence>
<evidence type="ECO:0000256" key="8">
    <source>
        <dbReference type="ARBA" id="ARBA00022737"/>
    </source>
</evidence>
<name>A0A327JXL0_9BRAD</name>
<dbReference type="OrthoDB" id="341208at2"/>
<dbReference type="SUPFAM" id="SSF55785">
    <property type="entry name" value="PYP-like sensor domain (PAS domain)"/>
    <property type="match status" value="2"/>
</dbReference>
<dbReference type="Proteomes" id="UP000248863">
    <property type="component" value="Unassembled WGS sequence"/>
</dbReference>
<dbReference type="InterPro" id="IPR000014">
    <property type="entry name" value="PAS"/>
</dbReference>
<keyword evidence="12" id="KW-0843">Virulence</keyword>
<sequence length="725" mass="78149">MAAGHTYNRPSDDWFRGPANFFRTLFRSRPARPPRGRRTALCRVRNQRRRLGVPLPQATPGTHLHPARAVLPEGRRPPGACPISRTGGGAGAGSHRPEAAHGVQDMSGIVDRLGAGPEGLSTVAADGSPVLSALQLASEAFIAFSFLGILFGLVWILRRRPDLAHEYRALIWAGSLFLLASAVAHILAAVAAVTPLDWPAGVAGAVVAVLASATVVLLLPLLPQIARAPSTAQLAQANDSLRREVAGHEVTLRELETVQRELETRVEDRTRELSTVKARLETALRGAYVHAFSQDSGLRYTWVYDPAGRGADDMIGRSDEEIFPTGEREALVAVKRRVLDTGTAETCELTAVTPHERALYALHLEPTVGRDGRIDGLTGAAIDISRLRSLESEQRRLADELRTALQRYEIALRGSHMTLFTQDRELRFTSISNPLFGRDVSEIVGRTDEEILPPESLAQFGALARNALATGKAQGGEVSVKAGQDTRWYELHVEPLPDADGAITGVACALFDITERKTGESHLRLLMRELTHRSKNLLAVIQAMARQTARHSAGNVETFLEAFGARLQALATSHDLLVQEGWYGASLGDLTRRQLSKYLDGAAARVSVQGPAIHLKPAAAQSYGLALHELASNAERYGALSVPAGRVDVAWQIKPATADAEEAVEILWAESGGPDVTAPASRGFGTLVVEKNLARALDAEVELAFDPGGVRCRMVIPASHLLAAR</sequence>
<keyword evidence="5" id="KW-0285">Flavoprotein</keyword>
<dbReference type="PANTHER" id="PTHR41523:SF8">
    <property type="entry name" value="ETHYLENE RESPONSE SENSOR PROTEIN"/>
    <property type="match status" value="1"/>
</dbReference>
<dbReference type="EC" id="2.7.13.3" evidence="2"/>
<keyword evidence="15" id="KW-0472">Membrane</keyword>
<accession>A0A327JXL0</accession>
<evidence type="ECO:0000256" key="10">
    <source>
        <dbReference type="ARBA" id="ARBA00022777"/>
    </source>
</evidence>
<keyword evidence="8" id="KW-0677">Repeat</keyword>
<feature type="region of interest" description="Disordered" evidence="14">
    <location>
        <begin position="53"/>
        <end position="75"/>
    </location>
</feature>
<evidence type="ECO:0000256" key="5">
    <source>
        <dbReference type="ARBA" id="ARBA00022630"/>
    </source>
</evidence>
<evidence type="ECO:0000256" key="15">
    <source>
        <dbReference type="SAM" id="Phobius"/>
    </source>
</evidence>
<evidence type="ECO:0000256" key="6">
    <source>
        <dbReference type="ARBA" id="ARBA00022643"/>
    </source>
</evidence>
<protein>
    <recommendedName>
        <fullName evidence="3">Blue-light-activated histidine kinase</fullName>
        <ecNumber evidence="2">2.7.13.3</ecNumber>
    </recommendedName>
</protein>
<organism evidence="17 18">
    <name type="scientific">Rhodoplanes elegans</name>
    <dbReference type="NCBI Taxonomy" id="29408"/>
    <lineage>
        <taxon>Bacteria</taxon>
        <taxon>Pseudomonadati</taxon>
        <taxon>Pseudomonadota</taxon>
        <taxon>Alphaproteobacteria</taxon>
        <taxon>Hyphomicrobiales</taxon>
        <taxon>Nitrobacteraceae</taxon>
        <taxon>Rhodoplanes</taxon>
    </lineage>
</organism>
<evidence type="ECO:0000256" key="4">
    <source>
        <dbReference type="ARBA" id="ARBA00022553"/>
    </source>
</evidence>
<dbReference type="InterPro" id="IPR036890">
    <property type="entry name" value="HATPase_C_sf"/>
</dbReference>
<reference evidence="17 18" key="1">
    <citation type="submission" date="2017-07" db="EMBL/GenBank/DDBJ databases">
        <title>Draft Genome Sequences of Select Purple Nonsulfur Bacteria.</title>
        <authorList>
            <person name="Lasarre B."/>
            <person name="Mckinlay J.B."/>
        </authorList>
    </citation>
    <scope>NUCLEOTIDE SEQUENCE [LARGE SCALE GENOMIC DNA]</scope>
    <source>
        <strain evidence="17 18">DSM 11907</strain>
    </source>
</reference>
<keyword evidence="10" id="KW-0418">Kinase</keyword>
<dbReference type="NCBIfam" id="TIGR00229">
    <property type="entry name" value="sensory_box"/>
    <property type="match status" value="1"/>
</dbReference>
<comment type="caution">
    <text evidence="17">The sequence shown here is derived from an EMBL/GenBank/DDBJ whole genome shotgun (WGS) entry which is preliminary data.</text>
</comment>
<keyword evidence="11" id="KW-0067">ATP-binding</keyword>
<feature type="transmembrane region" description="Helical" evidence="15">
    <location>
        <begin position="169"/>
        <end position="192"/>
    </location>
</feature>
<evidence type="ECO:0000256" key="7">
    <source>
        <dbReference type="ARBA" id="ARBA00022679"/>
    </source>
</evidence>
<evidence type="ECO:0000256" key="11">
    <source>
        <dbReference type="ARBA" id="ARBA00022840"/>
    </source>
</evidence>
<keyword evidence="18" id="KW-1185">Reference proteome</keyword>
<dbReference type="SMART" id="SM00911">
    <property type="entry name" value="HWE_HK"/>
    <property type="match status" value="1"/>
</dbReference>
<dbReference type="InterPro" id="IPR000700">
    <property type="entry name" value="PAS-assoc_C"/>
</dbReference>
<dbReference type="EMBL" id="NPEU01000570">
    <property type="protein sequence ID" value="RAI30781.1"/>
    <property type="molecule type" value="Genomic_DNA"/>
</dbReference>
<evidence type="ECO:0000256" key="14">
    <source>
        <dbReference type="SAM" id="MobiDB-lite"/>
    </source>
</evidence>
<dbReference type="PROSITE" id="PS50113">
    <property type="entry name" value="PAC"/>
    <property type="match status" value="1"/>
</dbReference>
<dbReference type="Gene3D" id="3.30.450.20">
    <property type="entry name" value="PAS domain"/>
    <property type="match status" value="2"/>
</dbReference>
<dbReference type="AlphaFoldDB" id="A0A327JXL0"/>
<keyword evidence="15" id="KW-1133">Transmembrane helix</keyword>
<dbReference type="Pfam" id="PF25487">
    <property type="entry name" value="ETR1_N"/>
    <property type="match status" value="1"/>
</dbReference>